<keyword evidence="4" id="KW-0808">Transferase</keyword>
<evidence type="ECO:0000259" key="6">
    <source>
        <dbReference type="Pfam" id="PF24861"/>
    </source>
</evidence>
<evidence type="ECO:0000256" key="3">
    <source>
        <dbReference type="ARBA" id="ARBA00022676"/>
    </source>
</evidence>
<gene>
    <name evidence="7" type="ORF">A4U43_C07F26800</name>
</gene>
<name>A0A5P1EF34_ASPOF</name>
<evidence type="ECO:0000256" key="4">
    <source>
        <dbReference type="ARBA" id="ARBA00022679"/>
    </source>
</evidence>
<comment type="catalytic activity">
    <reaction evidence="5">
        <text>an NDP-alpha-D-glucose + D-fructose = a ribonucleoside 5'-diphosphate + sucrose + H(+)</text>
        <dbReference type="Rhea" id="RHEA:16241"/>
        <dbReference type="ChEBI" id="CHEBI:15378"/>
        <dbReference type="ChEBI" id="CHEBI:17992"/>
        <dbReference type="ChEBI" id="CHEBI:37721"/>
        <dbReference type="ChEBI" id="CHEBI:57930"/>
        <dbReference type="ChEBI" id="CHEBI:76533"/>
        <dbReference type="EC" id="2.4.1.13"/>
    </reaction>
</comment>
<dbReference type="AlphaFoldDB" id="A0A5P1EF34"/>
<dbReference type="EC" id="2.4.1.13" evidence="2"/>
<accession>A0A5P1EF34</accession>
<keyword evidence="3" id="KW-0328">Glycosyltransferase</keyword>
<reference evidence="8" key="1">
    <citation type="journal article" date="2017" name="Nat. Commun.">
        <title>The asparagus genome sheds light on the origin and evolution of a young Y chromosome.</title>
        <authorList>
            <person name="Harkess A."/>
            <person name="Zhou J."/>
            <person name="Xu C."/>
            <person name="Bowers J.E."/>
            <person name="Van der Hulst R."/>
            <person name="Ayyampalayam S."/>
            <person name="Mercati F."/>
            <person name="Riccardi P."/>
            <person name="McKain M.R."/>
            <person name="Kakrana A."/>
            <person name="Tang H."/>
            <person name="Ray J."/>
            <person name="Groenendijk J."/>
            <person name="Arikit S."/>
            <person name="Mathioni S.M."/>
            <person name="Nakano M."/>
            <person name="Shan H."/>
            <person name="Telgmann-Rauber A."/>
            <person name="Kanno A."/>
            <person name="Yue Z."/>
            <person name="Chen H."/>
            <person name="Li W."/>
            <person name="Chen Y."/>
            <person name="Xu X."/>
            <person name="Zhang Y."/>
            <person name="Luo S."/>
            <person name="Chen H."/>
            <person name="Gao J."/>
            <person name="Mao Z."/>
            <person name="Pires J.C."/>
            <person name="Luo M."/>
            <person name="Kudrna D."/>
            <person name="Wing R.A."/>
            <person name="Meyers B.C."/>
            <person name="Yi K."/>
            <person name="Kong H."/>
            <person name="Lavrijsen P."/>
            <person name="Sunseri F."/>
            <person name="Falavigna A."/>
            <person name="Ye Y."/>
            <person name="Leebens-Mack J.H."/>
            <person name="Chen G."/>
        </authorList>
    </citation>
    <scope>NUCLEOTIDE SEQUENCE [LARGE SCALE GENOMIC DNA]</scope>
    <source>
        <strain evidence="8">cv. DH0086</strain>
    </source>
</reference>
<dbReference type="Proteomes" id="UP000243459">
    <property type="component" value="Chromosome 7"/>
</dbReference>
<dbReference type="PANTHER" id="PTHR45839">
    <property type="match status" value="1"/>
</dbReference>
<evidence type="ECO:0000313" key="7">
    <source>
        <dbReference type="EMBL" id="ONK64508.1"/>
    </source>
</evidence>
<dbReference type="InterPro" id="IPR056735">
    <property type="entry name" value="SUS_N"/>
</dbReference>
<dbReference type="Gene3D" id="3.10.450.330">
    <property type="match status" value="1"/>
</dbReference>
<dbReference type="EMBL" id="CM007387">
    <property type="protein sequence ID" value="ONK64508.1"/>
    <property type="molecule type" value="Genomic_DNA"/>
</dbReference>
<feature type="domain" description="Sucrose synthase N-terminal" evidence="6">
    <location>
        <begin position="8"/>
        <end position="119"/>
    </location>
</feature>
<sequence>MGLLNLGHSVRDRLSNTLLAHTNELFVLFSRFIKQGKGMLQPHQLLAEYKDVIPEADHENLKDGVFEDVLKAAQEAIVLPPWVALAIRPRHGVWQYVRVNVSELTMQELTVAKYLQFKEELAKRWVF</sequence>
<dbReference type="GO" id="GO:0005985">
    <property type="term" value="P:sucrose metabolic process"/>
    <property type="evidence" value="ECO:0007669"/>
    <property type="project" value="InterPro"/>
</dbReference>
<evidence type="ECO:0000256" key="1">
    <source>
        <dbReference type="ARBA" id="ARBA00005894"/>
    </source>
</evidence>
<dbReference type="Gramene" id="ONK64508">
    <property type="protein sequence ID" value="ONK64508"/>
    <property type="gene ID" value="A4U43_C07F26800"/>
</dbReference>
<evidence type="ECO:0000313" key="8">
    <source>
        <dbReference type="Proteomes" id="UP000243459"/>
    </source>
</evidence>
<keyword evidence="8" id="KW-1185">Reference proteome</keyword>
<dbReference type="InterPro" id="IPR012820">
    <property type="entry name" value="Sucrose_synthase_pln/cyn"/>
</dbReference>
<organism evidence="7 8">
    <name type="scientific">Asparagus officinalis</name>
    <name type="common">Garden asparagus</name>
    <dbReference type="NCBI Taxonomy" id="4686"/>
    <lineage>
        <taxon>Eukaryota</taxon>
        <taxon>Viridiplantae</taxon>
        <taxon>Streptophyta</taxon>
        <taxon>Embryophyta</taxon>
        <taxon>Tracheophyta</taxon>
        <taxon>Spermatophyta</taxon>
        <taxon>Magnoliopsida</taxon>
        <taxon>Liliopsida</taxon>
        <taxon>Asparagales</taxon>
        <taxon>Asparagaceae</taxon>
        <taxon>Asparagoideae</taxon>
        <taxon>Asparagus</taxon>
    </lineage>
</organism>
<evidence type="ECO:0000256" key="2">
    <source>
        <dbReference type="ARBA" id="ARBA00012540"/>
    </source>
</evidence>
<proteinExistence type="inferred from homology"/>
<protein>
    <recommendedName>
        <fullName evidence="2">sucrose synthase</fullName>
        <ecNumber evidence="2">2.4.1.13</ecNumber>
    </recommendedName>
</protein>
<dbReference type="OMA" id="VWQYVRV"/>
<dbReference type="Pfam" id="PF24861">
    <property type="entry name" value="SUS_N"/>
    <property type="match status" value="1"/>
</dbReference>
<evidence type="ECO:0000256" key="5">
    <source>
        <dbReference type="ARBA" id="ARBA00049030"/>
    </source>
</evidence>
<dbReference type="GO" id="GO:0016157">
    <property type="term" value="F:sucrose synthase activity"/>
    <property type="evidence" value="ECO:0007669"/>
    <property type="project" value="UniProtKB-EC"/>
</dbReference>
<dbReference type="PANTHER" id="PTHR45839:SF7">
    <property type="entry name" value="SUCROSE SYNTHASE 1"/>
    <property type="match status" value="1"/>
</dbReference>
<comment type="similarity">
    <text evidence="1">Belongs to the glycosyltransferase 1 family. Plant sucrose synthase subfamily.</text>
</comment>